<keyword evidence="1" id="KW-1133">Transmembrane helix</keyword>
<feature type="transmembrane region" description="Helical" evidence="1">
    <location>
        <begin position="12"/>
        <end position="37"/>
    </location>
</feature>
<keyword evidence="1" id="KW-0472">Membrane</keyword>
<protein>
    <recommendedName>
        <fullName evidence="4">Zinc ribbon domain-containing protein</fullName>
    </recommendedName>
</protein>
<dbReference type="Proteomes" id="UP001177341">
    <property type="component" value="Unassembled WGS sequence"/>
</dbReference>
<feature type="transmembrane region" description="Helical" evidence="1">
    <location>
        <begin position="57"/>
        <end position="77"/>
    </location>
</feature>
<organism evidence="2 3">
    <name type="scientific">Neptunomonas phycophila</name>
    <dbReference type="NCBI Taxonomy" id="1572645"/>
    <lineage>
        <taxon>Bacteria</taxon>
        <taxon>Pseudomonadati</taxon>
        <taxon>Pseudomonadota</taxon>
        <taxon>Gammaproteobacteria</taxon>
        <taxon>Oceanospirillales</taxon>
        <taxon>Oceanospirillaceae</taxon>
        <taxon>Neptunomonas</taxon>
    </lineage>
</organism>
<keyword evidence="3" id="KW-1185">Reference proteome</keyword>
<reference evidence="2" key="1">
    <citation type="submission" date="2023-07" db="EMBL/GenBank/DDBJ databases">
        <title>Genome content predicts the carbon catabolic preferences of heterotrophic bacteria.</title>
        <authorList>
            <person name="Gralka M."/>
        </authorList>
    </citation>
    <scope>NUCLEOTIDE SEQUENCE</scope>
    <source>
        <strain evidence="2">5G01</strain>
    </source>
</reference>
<evidence type="ECO:0000256" key="1">
    <source>
        <dbReference type="SAM" id="Phobius"/>
    </source>
</evidence>
<keyword evidence="1" id="KW-0812">Transmembrane</keyword>
<accession>A0ABT9EXT7</accession>
<gene>
    <name evidence="2" type="ORF">Q8W30_14910</name>
</gene>
<comment type="caution">
    <text evidence="2">The sequence shown here is derived from an EMBL/GenBank/DDBJ whole genome shotgun (WGS) entry which is preliminary data.</text>
</comment>
<dbReference type="EMBL" id="JAUYVO010000011">
    <property type="protein sequence ID" value="MDP2523864.1"/>
    <property type="molecule type" value="Genomic_DNA"/>
</dbReference>
<dbReference type="RefSeq" id="WP_305451064.1">
    <property type="nucleotide sequence ID" value="NZ_JAUYVO010000011.1"/>
</dbReference>
<evidence type="ECO:0000313" key="3">
    <source>
        <dbReference type="Proteomes" id="UP001177341"/>
    </source>
</evidence>
<sequence>MIKGIWKDPVWSKVIATGILAAIASIGTYIFGVWPAIGSVISQGWSFIVARTPTPNWLLGLMAIPCLLVIFVLLLGIRERLSESESAKTWKSYTRDNFFGLLWSWSYTGNQIDNLHALCPQCEYQILPKDVSSYTVVPRFDCSCDDCGYSAGSFEGYPDELHQKVKLKIQKALRTGQWARKNA</sequence>
<proteinExistence type="predicted"/>
<name>A0ABT9EXT7_9GAMM</name>
<evidence type="ECO:0000313" key="2">
    <source>
        <dbReference type="EMBL" id="MDP2523864.1"/>
    </source>
</evidence>
<evidence type="ECO:0008006" key="4">
    <source>
        <dbReference type="Google" id="ProtNLM"/>
    </source>
</evidence>